<feature type="compositionally biased region" description="Acidic residues" evidence="1">
    <location>
        <begin position="62"/>
        <end position="89"/>
    </location>
</feature>
<dbReference type="AlphaFoldDB" id="A0A916DYJ3"/>
<evidence type="ECO:0000313" key="2">
    <source>
        <dbReference type="EMBL" id="CAB5293792.1"/>
    </source>
</evidence>
<sequence length="89" mass="10255">MRQYNKPTASEVAVIFLDFNYFNQVPNPRDINMDGMIDLLIGSEISRINKGKGRAIKIESNEFNDEQEEEEETKSDDEQEIGDEQAEVK</sequence>
<dbReference type="EMBL" id="CAGKOT010000001">
    <property type="protein sequence ID" value="CAB5293792.1"/>
    <property type="molecule type" value="Genomic_DNA"/>
</dbReference>
<comment type="caution">
    <text evidence="2">The sequence shown here is derived from an EMBL/GenBank/DDBJ whole genome shotgun (WGS) entry which is preliminary data.</text>
</comment>
<evidence type="ECO:0000256" key="1">
    <source>
        <dbReference type="SAM" id="MobiDB-lite"/>
    </source>
</evidence>
<reference evidence="2" key="1">
    <citation type="submission" date="2020-05" db="EMBL/GenBank/DDBJ databases">
        <authorList>
            <person name="Rincon C."/>
            <person name="Sanders R I."/>
            <person name="Robbins C."/>
            <person name="Chaturvedi A."/>
        </authorList>
    </citation>
    <scope>NUCLEOTIDE SEQUENCE</scope>
    <source>
        <strain evidence="2">CHB12</strain>
    </source>
</reference>
<dbReference type="OrthoDB" id="2445407at2759"/>
<gene>
    <name evidence="2" type="ORF">CHRIB12_LOCUS295</name>
</gene>
<accession>A0A916DYJ3</accession>
<proteinExistence type="predicted"/>
<name>A0A916DYJ3_9GLOM</name>
<evidence type="ECO:0000313" key="3">
    <source>
        <dbReference type="Proteomes" id="UP000684084"/>
    </source>
</evidence>
<organism evidence="2 3">
    <name type="scientific">Rhizophagus irregularis</name>
    <dbReference type="NCBI Taxonomy" id="588596"/>
    <lineage>
        <taxon>Eukaryota</taxon>
        <taxon>Fungi</taxon>
        <taxon>Fungi incertae sedis</taxon>
        <taxon>Mucoromycota</taxon>
        <taxon>Glomeromycotina</taxon>
        <taxon>Glomeromycetes</taxon>
        <taxon>Glomerales</taxon>
        <taxon>Glomeraceae</taxon>
        <taxon>Rhizophagus</taxon>
    </lineage>
</organism>
<dbReference type="Proteomes" id="UP000684084">
    <property type="component" value="Unassembled WGS sequence"/>
</dbReference>
<feature type="region of interest" description="Disordered" evidence="1">
    <location>
        <begin position="59"/>
        <end position="89"/>
    </location>
</feature>
<protein>
    <submittedName>
        <fullName evidence="2">Uncharacterized protein</fullName>
    </submittedName>
</protein>